<dbReference type="KEGG" id="eha:Ethha_1568"/>
<reference evidence="5 6" key="1">
    <citation type="submission" date="2010-12" db="EMBL/GenBank/DDBJ databases">
        <title>Complete sequence of Ethanoligenens harbinense YUAN-3.</title>
        <authorList>
            <person name="Lucas S."/>
            <person name="Copeland A."/>
            <person name="Lapidus A."/>
            <person name="Cheng J.-F."/>
            <person name="Bruce D."/>
            <person name="Goodwin L."/>
            <person name="Pitluck S."/>
            <person name="Chertkov O."/>
            <person name="Misra M."/>
            <person name="Detter J.C."/>
            <person name="Han C."/>
            <person name="Tapia R."/>
            <person name="Land M."/>
            <person name="Hauser L."/>
            <person name="Jeffries C."/>
            <person name="Kyrpides N."/>
            <person name="Ivanova N."/>
            <person name="Mikhailova N."/>
            <person name="Wang A."/>
            <person name="Mouttaki H."/>
            <person name="He Z."/>
            <person name="Zhou J."/>
            <person name="Hemme C.L."/>
            <person name="Woyke T."/>
        </authorList>
    </citation>
    <scope>NUCLEOTIDE SEQUENCE [LARGE SCALE GENOMIC DNA]</scope>
    <source>
        <strain evidence="6">DSM 18485 / JCM 12961 / CGMCC 1.5033 / YUAN-3</strain>
    </source>
</reference>
<evidence type="ECO:0000256" key="1">
    <source>
        <dbReference type="ARBA" id="ARBA00022448"/>
    </source>
</evidence>
<evidence type="ECO:0000256" key="3">
    <source>
        <dbReference type="ARBA" id="ARBA00022840"/>
    </source>
</evidence>
<dbReference type="Gene3D" id="3.40.50.300">
    <property type="entry name" value="P-loop containing nucleotide triphosphate hydrolases"/>
    <property type="match status" value="1"/>
</dbReference>
<dbReference type="GO" id="GO:0005524">
    <property type="term" value="F:ATP binding"/>
    <property type="evidence" value="ECO:0007669"/>
    <property type="project" value="UniProtKB-KW"/>
</dbReference>
<feature type="domain" description="ABC transporter" evidence="4">
    <location>
        <begin position="3"/>
        <end position="238"/>
    </location>
</feature>
<evidence type="ECO:0000313" key="5">
    <source>
        <dbReference type="EMBL" id="ADU27104.1"/>
    </source>
</evidence>
<dbReference type="RefSeq" id="WP_013485459.1">
    <property type="nucleotide sequence ID" value="NC_014828.1"/>
</dbReference>
<dbReference type="CDD" id="cd03214">
    <property type="entry name" value="ABC_Iron-Siderophores_B12_Hemin"/>
    <property type="match status" value="1"/>
</dbReference>
<gene>
    <name evidence="5" type="ordered locus">Ethha_1568</name>
</gene>
<dbReference type="FunFam" id="3.40.50.300:FF:000134">
    <property type="entry name" value="Iron-enterobactin ABC transporter ATP-binding protein"/>
    <property type="match status" value="1"/>
</dbReference>
<dbReference type="EMBL" id="CP002400">
    <property type="protein sequence ID" value="ADU27104.1"/>
    <property type="molecule type" value="Genomic_DNA"/>
</dbReference>
<dbReference type="HOGENOM" id="CLU_000604_1_11_9"/>
<dbReference type="PANTHER" id="PTHR42734:SF19">
    <property type="entry name" value="IRON COMPOUNDS ABC TRANSPORTER, ATP-BINDING PROTEIN"/>
    <property type="match status" value="1"/>
</dbReference>
<name>E6U885_ETHHY</name>
<dbReference type="SMART" id="SM00382">
    <property type="entry name" value="AAA"/>
    <property type="match status" value="1"/>
</dbReference>
<protein>
    <submittedName>
        <fullName evidence="5">ABC transporter related protein</fullName>
    </submittedName>
</protein>
<dbReference type="InterPro" id="IPR003439">
    <property type="entry name" value="ABC_transporter-like_ATP-bd"/>
</dbReference>
<dbReference type="InterPro" id="IPR003593">
    <property type="entry name" value="AAA+_ATPase"/>
</dbReference>
<dbReference type="PROSITE" id="PS00211">
    <property type="entry name" value="ABC_TRANSPORTER_1"/>
    <property type="match status" value="1"/>
</dbReference>
<accession>E6U885</accession>
<dbReference type="GO" id="GO:0016887">
    <property type="term" value="F:ATP hydrolysis activity"/>
    <property type="evidence" value="ECO:0007669"/>
    <property type="project" value="InterPro"/>
</dbReference>
<keyword evidence="1" id="KW-0813">Transport</keyword>
<dbReference type="AlphaFoldDB" id="E6U885"/>
<dbReference type="InterPro" id="IPR027417">
    <property type="entry name" value="P-loop_NTPase"/>
</dbReference>
<evidence type="ECO:0000313" key="6">
    <source>
        <dbReference type="Proteomes" id="UP000001551"/>
    </source>
</evidence>
<dbReference type="PROSITE" id="PS50893">
    <property type="entry name" value="ABC_TRANSPORTER_2"/>
    <property type="match status" value="1"/>
</dbReference>
<dbReference type="eggNOG" id="COG1120">
    <property type="taxonomic scope" value="Bacteria"/>
</dbReference>
<dbReference type="Pfam" id="PF00005">
    <property type="entry name" value="ABC_tran"/>
    <property type="match status" value="1"/>
</dbReference>
<organism evidence="5 6">
    <name type="scientific">Ethanoligenens harbinense (strain DSM 18485 / JCM 12961 / CGMCC 1.5033 / YUAN-3)</name>
    <dbReference type="NCBI Taxonomy" id="663278"/>
    <lineage>
        <taxon>Bacteria</taxon>
        <taxon>Bacillati</taxon>
        <taxon>Bacillota</taxon>
        <taxon>Clostridia</taxon>
        <taxon>Eubacteriales</taxon>
        <taxon>Oscillospiraceae</taxon>
        <taxon>Ethanoligenens</taxon>
    </lineage>
</organism>
<evidence type="ECO:0000259" key="4">
    <source>
        <dbReference type="PROSITE" id="PS50893"/>
    </source>
</evidence>
<dbReference type="PANTHER" id="PTHR42734">
    <property type="entry name" value="METAL TRANSPORT SYSTEM ATP-BINDING PROTEIN TM_0124-RELATED"/>
    <property type="match status" value="1"/>
</dbReference>
<dbReference type="Proteomes" id="UP000001551">
    <property type="component" value="Chromosome"/>
</dbReference>
<dbReference type="SUPFAM" id="SSF52540">
    <property type="entry name" value="P-loop containing nucleoside triphosphate hydrolases"/>
    <property type="match status" value="1"/>
</dbReference>
<keyword evidence="3" id="KW-0067">ATP-binding</keyword>
<keyword evidence="2" id="KW-0547">Nucleotide-binding</keyword>
<dbReference type="STRING" id="663278.Ethha_1568"/>
<keyword evidence="6" id="KW-1185">Reference proteome</keyword>
<evidence type="ECO:0000256" key="2">
    <source>
        <dbReference type="ARBA" id="ARBA00022741"/>
    </source>
</evidence>
<dbReference type="InterPro" id="IPR017871">
    <property type="entry name" value="ABC_transporter-like_CS"/>
</dbReference>
<sequence>MILELQHVSCGYGEKTVVRDLSLSAVSGEVLCLLGPNGVGKTTLFKTILGFLKLQGGRILLDGEDVSQWPRKAFAKAVGYVPQAHTPPFPFTVLDVVTMGRTAHLGTFASPTKADLAIARESLERLGVGFLQERIYTEISGGERQMVLIARALTQQPKILIMDEPTSNLDFGNQIRVLEQVNRLAREGLCVIMTSHFPDHAFLCSAKVALMQRGSRFQIGTAAEVVTEQNMMSAYGVRVRIGTLNGDGGSSVAACVPLISDCPCPPYPEKAPMAGQAVDVGPIL</sequence>
<dbReference type="InterPro" id="IPR050153">
    <property type="entry name" value="Metal_Ion_Import_ABC"/>
</dbReference>
<proteinExistence type="predicted"/>